<accession>A0ABX0G8L2</accession>
<evidence type="ECO:0000256" key="7">
    <source>
        <dbReference type="RuleBase" id="RU363032"/>
    </source>
</evidence>
<organism evidence="9 10">
    <name type="scientific">Rhodobacter calidifons</name>
    <dbReference type="NCBI Taxonomy" id="2715277"/>
    <lineage>
        <taxon>Bacteria</taxon>
        <taxon>Pseudomonadati</taxon>
        <taxon>Pseudomonadota</taxon>
        <taxon>Alphaproteobacteria</taxon>
        <taxon>Rhodobacterales</taxon>
        <taxon>Rhodobacter group</taxon>
        <taxon>Rhodobacter</taxon>
    </lineage>
</organism>
<dbReference type="SUPFAM" id="SSF161098">
    <property type="entry name" value="MetI-like"/>
    <property type="match status" value="1"/>
</dbReference>
<evidence type="ECO:0000256" key="5">
    <source>
        <dbReference type="ARBA" id="ARBA00022989"/>
    </source>
</evidence>
<evidence type="ECO:0000313" key="10">
    <source>
        <dbReference type="Proteomes" id="UP001515660"/>
    </source>
</evidence>
<feature type="domain" description="ABC transmembrane type-1" evidence="8">
    <location>
        <begin position="118"/>
        <end position="329"/>
    </location>
</feature>
<dbReference type="CDD" id="cd06261">
    <property type="entry name" value="TM_PBP2"/>
    <property type="match status" value="1"/>
</dbReference>
<keyword evidence="6 7" id="KW-0472">Membrane</keyword>
<dbReference type="Proteomes" id="UP001515660">
    <property type="component" value="Unassembled WGS sequence"/>
</dbReference>
<evidence type="ECO:0000256" key="1">
    <source>
        <dbReference type="ARBA" id="ARBA00004651"/>
    </source>
</evidence>
<evidence type="ECO:0000259" key="8">
    <source>
        <dbReference type="PROSITE" id="PS50928"/>
    </source>
</evidence>
<feature type="transmembrane region" description="Helical" evidence="7">
    <location>
        <begin position="7"/>
        <end position="30"/>
    </location>
</feature>
<dbReference type="PROSITE" id="PS50928">
    <property type="entry name" value="ABC_TM1"/>
    <property type="match status" value="1"/>
</dbReference>
<keyword evidence="3" id="KW-1003">Cell membrane</keyword>
<feature type="transmembrane region" description="Helical" evidence="7">
    <location>
        <begin position="254"/>
        <end position="272"/>
    </location>
</feature>
<dbReference type="InterPro" id="IPR035906">
    <property type="entry name" value="MetI-like_sf"/>
</dbReference>
<keyword evidence="10" id="KW-1185">Reference proteome</keyword>
<reference evidence="9 10" key="1">
    <citation type="journal article" date="2022" name="Microorganisms">
        <title>Genome Sequence and Characterization of a Xanthorhodopsin-Containing, Aerobic Anoxygenic Phototrophic Rhodobacter Species, Isolated from Mesophilic Conditions at Yellowstone National Park.</title>
        <authorList>
            <person name="Kyndt J.A."/>
            <person name="Robertson S."/>
            <person name="Shoffstall I.B."/>
            <person name="Ramaley R.F."/>
            <person name="Meyer T.E."/>
        </authorList>
    </citation>
    <scope>NUCLEOTIDE SEQUENCE [LARGE SCALE GENOMIC DNA]</scope>
    <source>
        <strain evidence="9 10">M37P</strain>
    </source>
</reference>
<dbReference type="RefSeq" id="WP_166403632.1">
    <property type="nucleotide sequence ID" value="NZ_JAANHS010000009.1"/>
</dbReference>
<name>A0ABX0G8L2_9RHOB</name>
<feature type="transmembrane region" description="Helical" evidence="7">
    <location>
        <begin position="204"/>
        <end position="227"/>
    </location>
</feature>
<dbReference type="Pfam" id="PF00528">
    <property type="entry name" value="BPD_transp_1"/>
    <property type="match status" value="1"/>
</dbReference>
<protein>
    <submittedName>
        <fullName evidence="9">Sugar ABC transporter permease</fullName>
    </submittedName>
</protein>
<comment type="subcellular location">
    <subcellularLocation>
        <location evidence="1 7">Cell membrane</location>
        <topology evidence="1 7">Multi-pass membrane protein</topology>
    </subcellularLocation>
</comment>
<feature type="transmembrane region" description="Helical" evidence="7">
    <location>
        <begin position="155"/>
        <end position="177"/>
    </location>
</feature>
<dbReference type="EMBL" id="JAANHS010000009">
    <property type="protein sequence ID" value="NHB77612.1"/>
    <property type="molecule type" value="Genomic_DNA"/>
</dbReference>
<keyword evidence="5 7" id="KW-1133">Transmembrane helix</keyword>
<evidence type="ECO:0000256" key="3">
    <source>
        <dbReference type="ARBA" id="ARBA00022475"/>
    </source>
</evidence>
<sequence>MKHRTFFWFILPSATAMLLFIALPIVSVLIQSVHAPHQQVIREVENCNVFGCTTTTVVDQEATRLLREAAPMGRFVGTGIYTDRNHLAISEVGALWTKSEGMGDFFGQLLNLPFYGALAFTLTYTALVTPLAILLGFAVALAVNAIPRLFRGPAIFVSLLPMIVTPLVGALILFWMVDARGILGAAIQSLVGDPTLSIKASTPLMWAMLIVYGIWSTSPFAFVVYYAGLQTVPQDTLESAMIDGATRWQRIRHVIFPHLLPLTTFMALIKIMDNFRVFEPIVSFNAGAHAQSLSYFIYSDLGGETRLLSSAAATSVLTILGVVILLSPVLVRTWRSFGKETA</sequence>
<comment type="caution">
    <text evidence="9">The sequence shown here is derived from an EMBL/GenBank/DDBJ whole genome shotgun (WGS) entry which is preliminary data.</text>
</comment>
<dbReference type="Gene3D" id="1.10.3720.10">
    <property type="entry name" value="MetI-like"/>
    <property type="match status" value="1"/>
</dbReference>
<proteinExistence type="inferred from homology"/>
<evidence type="ECO:0000256" key="4">
    <source>
        <dbReference type="ARBA" id="ARBA00022692"/>
    </source>
</evidence>
<comment type="similarity">
    <text evidence="7">Belongs to the binding-protein-dependent transport system permease family.</text>
</comment>
<gene>
    <name evidence="9" type="ORF">G8O29_12825</name>
</gene>
<feature type="transmembrane region" description="Helical" evidence="7">
    <location>
        <begin position="114"/>
        <end position="143"/>
    </location>
</feature>
<evidence type="ECO:0000256" key="2">
    <source>
        <dbReference type="ARBA" id="ARBA00022448"/>
    </source>
</evidence>
<keyword evidence="2 7" id="KW-0813">Transport</keyword>
<dbReference type="PANTHER" id="PTHR43005">
    <property type="entry name" value="BLR7065 PROTEIN"/>
    <property type="match status" value="1"/>
</dbReference>
<feature type="transmembrane region" description="Helical" evidence="7">
    <location>
        <begin position="307"/>
        <end position="331"/>
    </location>
</feature>
<evidence type="ECO:0000313" key="9">
    <source>
        <dbReference type="EMBL" id="NHB77612.1"/>
    </source>
</evidence>
<dbReference type="InterPro" id="IPR000515">
    <property type="entry name" value="MetI-like"/>
</dbReference>
<evidence type="ECO:0000256" key="6">
    <source>
        <dbReference type="ARBA" id="ARBA00023136"/>
    </source>
</evidence>
<keyword evidence="4 7" id="KW-0812">Transmembrane</keyword>
<dbReference type="PANTHER" id="PTHR43005:SF1">
    <property type="entry name" value="SPERMIDINE_PUTRESCINE TRANSPORT SYSTEM PERMEASE PROTEIN"/>
    <property type="match status" value="1"/>
</dbReference>